<protein>
    <recommendedName>
        <fullName evidence="4">DUF1275 domain-containing protein</fullName>
    </recommendedName>
</protein>
<name>A0A064CJX9_9MYCO</name>
<feature type="transmembrane region" description="Helical" evidence="1">
    <location>
        <begin position="75"/>
        <end position="98"/>
    </location>
</feature>
<accession>A0A064CJX9</accession>
<evidence type="ECO:0000313" key="2">
    <source>
        <dbReference type="EMBL" id="KDE99971.1"/>
    </source>
</evidence>
<dbReference type="STRING" id="1440774.Y900_013750"/>
<dbReference type="PANTHER" id="PTHR37314">
    <property type="entry name" value="SLR0142 PROTEIN"/>
    <property type="match status" value="1"/>
</dbReference>
<keyword evidence="1" id="KW-0472">Membrane</keyword>
<feature type="transmembrane region" description="Helical" evidence="1">
    <location>
        <begin position="110"/>
        <end position="134"/>
    </location>
</feature>
<dbReference type="Pfam" id="PF06912">
    <property type="entry name" value="DUF1275"/>
    <property type="match status" value="1"/>
</dbReference>
<evidence type="ECO:0008006" key="4">
    <source>
        <dbReference type="Google" id="ProtNLM"/>
    </source>
</evidence>
<dbReference type="PANTHER" id="PTHR37314:SF4">
    <property type="entry name" value="UPF0700 TRANSMEMBRANE PROTEIN YOAK"/>
    <property type="match status" value="1"/>
</dbReference>
<dbReference type="InterPro" id="IPR010699">
    <property type="entry name" value="DUF1275"/>
</dbReference>
<keyword evidence="3" id="KW-1185">Reference proteome</keyword>
<dbReference type="AlphaFoldDB" id="A0A064CJX9"/>
<evidence type="ECO:0000256" key="1">
    <source>
        <dbReference type="SAM" id="Phobius"/>
    </source>
</evidence>
<dbReference type="EMBL" id="JALN02000001">
    <property type="protein sequence ID" value="KDE99971.1"/>
    <property type="molecule type" value="Genomic_DNA"/>
</dbReference>
<reference evidence="2" key="1">
    <citation type="submission" date="2014-05" db="EMBL/GenBank/DDBJ databases">
        <title>Genome sequence of Mycobacterium aromaticivorans strain JS19b1T (= DSM 45407T).</title>
        <authorList>
            <person name="Kwak Y."/>
            <person name="Park G.-S."/>
            <person name="Li Q.X."/>
            <person name="Lee S.-E."/>
            <person name="Shin J.-H."/>
        </authorList>
    </citation>
    <scope>NUCLEOTIDE SEQUENCE [LARGE SCALE GENOMIC DNA]</scope>
    <source>
        <strain evidence="2">JS19b1</strain>
    </source>
</reference>
<dbReference type="Proteomes" id="UP000022835">
    <property type="component" value="Unassembled WGS sequence"/>
</dbReference>
<proteinExistence type="predicted"/>
<feature type="transmembrane region" description="Helical" evidence="1">
    <location>
        <begin position="213"/>
        <end position="233"/>
    </location>
</feature>
<gene>
    <name evidence="2" type="ORF">Y900_013750</name>
</gene>
<evidence type="ECO:0000313" key="3">
    <source>
        <dbReference type="Proteomes" id="UP000022835"/>
    </source>
</evidence>
<organism evidence="2 3">
    <name type="scientific">Mycolicibacterium aromaticivorans JS19b1 = JCM 16368</name>
    <dbReference type="NCBI Taxonomy" id="1440774"/>
    <lineage>
        <taxon>Bacteria</taxon>
        <taxon>Bacillati</taxon>
        <taxon>Actinomycetota</taxon>
        <taxon>Actinomycetes</taxon>
        <taxon>Mycobacteriales</taxon>
        <taxon>Mycobacteriaceae</taxon>
        <taxon>Mycolicibacterium</taxon>
    </lineage>
</organism>
<dbReference type="eggNOG" id="COG3619">
    <property type="taxonomic scope" value="Bacteria"/>
</dbReference>
<sequence>MVGNSGTAQTAVHRMQSKLAAPTTSRRTIAALLSLTAGTGVIDAVSYLGLGHVFVANMTGNIVFLGFAANPSSGLSAWMALIALGAFMFGALVGGAVGHRVAASPTWPMSVLLVQAALLGVVAATAGVFGISTVGRPVIVATLAFAYGLQNSTARRMAVADLTTTVLTLTVTGLAADSRVAGGPGAKPVRRLASIATMLAGAVAGALLVQVSVALTIAVAAGCVLVSAVLFGVDRRADS</sequence>
<keyword evidence="1" id="KW-0812">Transmembrane</keyword>
<keyword evidence="1" id="KW-1133">Transmembrane helix</keyword>
<comment type="caution">
    <text evidence="2">The sequence shown here is derived from an EMBL/GenBank/DDBJ whole genome shotgun (WGS) entry which is preliminary data.</text>
</comment>
<feature type="transmembrane region" description="Helical" evidence="1">
    <location>
        <begin position="29"/>
        <end position="55"/>
    </location>
</feature>